<proteinExistence type="predicted"/>
<dbReference type="PATRIC" id="fig|47770.28.peg.1173"/>
<dbReference type="EMBL" id="LJGP01000036">
    <property type="protein sequence ID" value="KWU03276.1"/>
    <property type="molecule type" value="Genomic_DNA"/>
</dbReference>
<dbReference type="GO" id="GO:0043571">
    <property type="term" value="P:maintenance of CRISPR repeat elements"/>
    <property type="evidence" value="ECO:0007669"/>
    <property type="project" value="InterPro"/>
</dbReference>
<dbReference type="InterPro" id="IPR010147">
    <property type="entry name" value="CRISPR-assoc_prot_CasD"/>
</dbReference>
<dbReference type="AlphaFoldDB" id="A0A125P641"/>
<gene>
    <name evidence="2" type="ORF">AEL95_08495</name>
</gene>
<sequence>MKTATIRLTAPLQSYGNSASFNQRTSDSYPTKSAIVGMIAAALGYSREDNEKILELNNLLFAVRIEQSGKMLTEFQTVEYRKSASKTARKLTYRDFIQDGVFMVAIGSDDDQLIENIKEALEHPKFQLYLGRRSNPPAGPLKIDIFDGENPLQVLEDMPWQASDWYKRSFKSSQFLTRIIADASLDSESTPLMKKDKVGSFDQKDRYYQYRPIVIKKAVKLKNSENNQTADNTDWDFWSFV</sequence>
<dbReference type="GO" id="GO:0051607">
    <property type="term" value="P:defense response to virus"/>
    <property type="evidence" value="ECO:0007669"/>
    <property type="project" value="UniProtKB-KW"/>
</dbReference>
<dbReference type="Proteomes" id="UP000067598">
    <property type="component" value="Unassembled WGS sequence"/>
</dbReference>
<dbReference type="CDD" id="cd09645">
    <property type="entry name" value="Cas5_I-E"/>
    <property type="match status" value="1"/>
</dbReference>
<accession>A0A125P641</accession>
<dbReference type="Gene3D" id="3.30.70.2660">
    <property type="match status" value="1"/>
</dbReference>
<keyword evidence="1" id="KW-0051">Antiviral defense</keyword>
<reference evidence="2 3" key="1">
    <citation type="journal article" date="2016" name="Microbiology (Mosc.)">
        <title>Comparison of Lactobacillus crispatus isolates from Lactobacillus-dominated vaginal microbiomes with isolates from microbiomes containing bacterial vaginosis-associated bacteria.</title>
        <authorList>
            <person name="Abdelmaksoud A.A."/>
            <person name="Koparde V.N."/>
            <person name="Sheth N.U."/>
            <person name="Serrano M.G."/>
            <person name="Glascock A.L."/>
            <person name="Fettweis J.M."/>
            <person name="Strauss Iii J.F."/>
            <person name="Buck G.A."/>
            <person name="Jefferson K.K."/>
        </authorList>
    </citation>
    <scope>NUCLEOTIDE SEQUENCE [LARGE SCALE GENOMIC DNA]</scope>
    <source>
        <strain evidence="2 3">VMC3</strain>
    </source>
</reference>
<dbReference type="NCBIfam" id="TIGR01868">
    <property type="entry name" value="casD_Cas5e"/>
    <property type="match status" value="1"/>
</dbReference>
<dbReference type="RefSeq" id="WP_060462361.1">
    <property type="nucleotide sequence ID" value="NZ_AP025162.1"/>
</dbReference>
<evidence type="ECO:0000313" key="3">
    <source>
        <dbReference type="Proteomes" id="UP000067598"/>
    </source>
</evidence>
<evidence type="ECO:0000313" key="2">
    <source>
        <dbReference type="EMBL" id="KWU03276.1"/>
    </source>
</evidence>
<name>A0A125P641_9LACO</name>
<dbReference type="InterPro" id="IPR013422">
    <property type="entry name" value="CRISPR-assoc_prot_Cas5_N"/>
</dbReference>
<protein>
    <submittedName>
        <fullName evidence="2">CRISPR-associated protein</fullName>
    </submittedName>
</protein>
<dbReference type="Pfam" id="PF09704">
    <property type="entry name" value="Cas_Cas5d"/>
    <property type="match status" value="1"/>
</dbReference>
<dbReference type="NCBIfam" id="TIGR02593">
    <property type="entry name" value="CRISPR_cas5"/>
    <property type="match status" value="1"/>
</dbReference>
<evidence type="ECO:0000256" key="1">
    <source>
        <dbReference type="ARBA" id="ARBA00023118"/>
    </source>
</evidence>
<organism evidence="2 3">
    <name type="scientific">Lactobacillus crispatus</name>
    <dbReference type="NCBI Taxonomy" id="47770"/>
    <lineage>
        <taxon>Bacteria</taxon>
        <taxon>Bacillati</taxon>
        <taxon>Bacillota</taxon>
        <taxon>Bacilli</taxon>
        <taxon>Lactobacillales</taxon>
        <taxon>Lactobacillaceae</taxon>
        <taxon>Lactobacillus</taxon>
    </lineage>
</organism>
<comment type="caution">
    <text evidence="2">The sequence shown here is derived from an EMBL/GenBank/DDBJ whole genome shotgun (WGS) entry which is preliminary data.</text>
</comment>
<dbReference type="InterPro" id="IPR021124">
    <property type="entry name" value="CRISPR-assoc_prot_Cas5"/>
</dbReference>
<dbReference type="GO" id="GO:0003723">
    <property type="term" value="F:RNA binding"/>
    <property type="evidence" value="ECO:0007669"/>
    <property type="project" value="InterPro"/>
</dbReference>